<sequence length="1232" mass="136903">MDCLNSRVDRRLSQLFEVVNKNKSDFDEFRRFLTTPIIQSRALPLDGGNSNPNSNSRNLSSSPADGGNGQPRQDNLFPPMTNQPTPHRMNRDEIPATTQVEGIPNVGVGEIPPRGENLGVTHSAPVEPPPIPIPMARPYTVPAHMGGGVGLGGGDQVPPRAYPTPMPPHFNGHGMDPMGFVPQGGQPGGRDPNTLRDQVAQLLAEQFGMGVRPTMPPVYRKPYPEWVDRLYPFPRGFRVPEFATFTGTGDQSTVEHIGRFTVQCGDVGDFIKLRVFGNSLTGPAFAWYVNLPSNSIQTWQQMEQIFHAQFYRSEREVSMADLARMRQEPGESVEHFLTNFKNARNRCFVNLTEREFVKLAQGGLSFELRKKFQDREFSDLFQLMSCAVRYESLLQEEENRRSASRGQYFPNIGYPLNHIGQEANEVEVDLAELTPGKSYVCAPLAKMDNEPQGGRPNRAPIQPRRYSFDISKADLIFDQLYKDGQIKLTRGHNIPPPEKLKGKKYCKWHNSMSHATDSCVVFRNILQDAIEKGRIKFPEPKKDAMLVDTDPFPNVVGINMVNPDLSKIELPHFKLVLDTTPPQHGSSNATQEQGSSSGTKQASPAAIMTDEIEKLCAQCKKSLKLDEARPSAHQRLGPPNRPRYPSYQRQVEGVIQPAWGQRRQWIAHGIPSMRSPPVRGPPVMRTFKIPNVPQGGWHTYDMRRQQPVAIGGMTRTQRRIFLRKNAAARQGRYPIILGARIRPSQPNNVVPPNIEVDSSVTTGLKVTMTDKGKQVQVQGDVKVREGVEDDFQEGGGEYEDEYADDDMLEDEHPNPKFDRGNKDDEGDDQGPPLTIQFGSLPPVVVTNYILPMVFQFNEEDRDRYVEEEEVVEEAEDTNGSVAELTKAFARLEASDEPWGVRMARLGSRIDLAAEVARQGKSSQQLLKELHEAGHKSVGLLGEDDGRYPFYVLYQGPEASSSSPIQNPSWGWEFDGEVEGSAAKEESSTREEEVLQLATLKGKEVMKEENTSDELSHLVVFKEPEPSMLRHLRPLYIKARLDGMPMSRILVDNGAAVNVIPTRLLRKLGKTTSDLIPTDIFVTSFNGGSTSARGILPVLIGVGSQEKMSAFFVVDGAISYNALLGRDWIHANKCVPSSLHQCLMFWNKEGMVEVVQADTNPFAVGANVAEAPLYHGDFGPLQVRSMDGGSCIVVMSSAKILSMACLDPLADIVRPSMIALDGPPKAETSINDE</sequence>
<dbReference type="AlphaFoldDB" id="A0AAV0IN16"/>
<dbReference type="InterPro" id="IPR005162">
    <property type="entry name" value="Retrotrans_gag_dom"/>
</dbReference>
<organism evidence="3 4">
    <name type="scientific">Linum tenue</name>
    <dbReference type="NCBI Taxonomy" id="586396"/>
    <lineage>
        <taxon>Eukaryota</taxon>
        <taxon>Viridiplantae</taxon>
        <taxon>Streptophyta</taxon>
        <taxon>Embryophyta</taxon>
        <taxon>Tracheophyta</taxon>
        <taxon>Spermatophyta</taxon>
        <taxon>Magnoliopsida</taxon>
        <taxon>eudicotyledons</taxon>
        <taxon>Gunneridae</taxon>
        <taxon>Pentapetalae</taxon>
        <taxon>rosids</taxon>
        <taxon>fabids</taxon>
        <taxon>Malpighiales</taxon>
        <taxon>Linaceae</taxon>
        <taxon>Linum</taxon>
    </lineage>
</organism>
<evidence type="ECO:0000256" key="1">
    <source>
        <dbReference type="SAM" id="MobiDB-lite"/>
    </source>
</evidence>
<dbReference type="PANTHER" id="PTHR33240">
    <property type="entry name" value="OS08G0508500 PROTEIN"/>
    <property type="match status" value="1"/>
</dbReference>
<accession>A0AAV0IN16</accession>
<dbReference type="CDD" id="cd00303">
    <property type="entry name" value="retropepsin_like"/>
    <property type="match status" value="1"/>
</dbReference>
<evidence type="ECO:0000313" key="3">
    <source>
        <dbReference type="EMBL" id="CAI0398458.1"/>
    </source>
</evidence>
<feature type="compositionally biased region" description="Acidic residues" evidence="1">
    <location>
        <begin position="787"/>
        <end position="809"/>
    </location>
</feature>
<feature type="compositionally biased region" description="Low complexity" evidence="1">
    <location>
        <begin position="49"/>
        <end position="62"/>
    </location>
</feature>
<reference evidence="3" key="1">
    <citation type="submission" date="2022-08" db="EMBL/GenBank/DDBJ databases">
        <authorList>
            <person name="Gutierrez-Valencia J."/>
        </authorList>
    </citation>
    <scope>NUCLEOTIDE SEQUENCE</scope>
</reference>
<comment type="caution">
    <text evidence="3">The sequence shown here is derived from an EMBL/GenBank/DDBJ whole genome shotgun (WGS) entry which is preliminary data.</text>
</comment>
<proteinExistence type="predicted"/>
<dbReference type="SUPFAM" id="SSF50630">
    <property type="entry name" value="Acid proteases"/>
    <property type="match status" value="1"/>
</dbReference>
<feature type="region of interest" description="Disordered" evidence="1">
    <location>
        <begin position="42"/>
        <end position="90"/>
    </location>
</feature>
<name>A0AAV0IN16_9ROSI</name>
<feature type="region of interest" description="Disordered" evidence="1">
    <location>
        <begin position="785"/>
        <end position="837"/>
    </location>
</feature>
<feature type="compositionally biased region" description="Basic and acidic residues" evidence="1">
    <location>
        <begin position="810"/>
        <end position="823"/>
    </location>
</feature>
<gene>
    <name evidence="3" type="ORF">LITE_LOCUS9910</name>
</gene>
<feature type="compositionally biased region" description="Polar residues" evidence="1">
    <location>
        <begin position="580"/>
        <end position="602"/>
    </location>
</feature>
<protein>
    <recommendedName>
        <fullName evidence="2">Retrotransposon gag domain-containing protein</fullName>
    </recommendedName>
</protein>
<evidence type="ECO:0000313" key="4">
    <source>
        <dbReference type="Proteomes" id="UP001154282"/>
    </source>
</evidence>
<dbReference type="PANTHER" id="PTHR33240:SF15">
    <property type="entry name" value="GAG-PRO-LIKE PROTEIN"/>
    <property type="match status" value="1"/>
</dbReference>
<dbReference type="InterPro" id="IPR021109">
    <property type="entry name" value="Peptidase_aspartic_dom_sf"/>
</dbReference>
<dbReference type="EMBL" id="CAMGYJ010000004">
    <property type="protein sequence ID" value="CAI0398458.1"/>
    <property type="molecule type" value="Genomic_DNA"/>
</dbReference>
<dbReference type="Proteomes" id="UP001154282">
    <property type="component" value="Unassembled WGS sequence"/>
</dbReference>
<dbReference type="Pfam" id="PF03732">
    <property type="entry name" value="Retrotrans_gag"/>
    <property type="match status" value="1"/>
</dbReference>
<dbReference type="Gene3D" id="2.40.70.10">
    <property type="entry name" value="Acid Proteases"/>
    <property type="match status" value="1"/>
</dbReference>
<feature type="region of interest" description="Disordered" evidence="1">
    <location>
        <begin position="627"/>
        <end position="646"/>
    </location>
</feature>
<keyword evidence="4" id="KW-1185">Reference proteome</keyword>
<evidence type="ECO:0000259" key="2">
    <source>
        <dbReference type="Pfam" id="PF03732"/>
    </source>
</evidence>
<feature type="domain" description="Retrotransposon gag" evidence="2">
    <location>
        <begin position="276"/>
        <end position="364"/>
    </location>
</feature>
<feature type="region of interest" description="Disordered" evidence="1">
    <location>
        <begin position="577"/>
        <end position="605"/>
    </location>
</feature>